<keyword evidence="2" id="KW-0539">Nucleus</keyword>
<evidence type="ECO:0000313" key="4">
    <source>
        <dbReference type="EMBL" id="KAJ7228957.1"/>
    </source>
</evidence>
<keyword evidence="4" id="KW-0378">Hydrolase</keyword>
<dbReference type="GO" id="GO:0005524">
    <property type="term" value="F:ATP binding"/>
    <property type="evidence" value="ECO:0007669"/>
    <property type="project" value="InterPro"/>
</dbReference>
<dbReference type="SUPFAM" id="SSF52540">
    <property type="entry name" value="P-loop containing nucleoside triphosphate hydrolases"/>
    <property type="match status" value="1"/>
</dbReference>
<evidence type="ECO:0000256" key="2">
    <source>
        <dbReference type="ARBA" id="ARBA00023242"/>
    </source>
</evidence>
<dbReference type="PANTHER" id="PTHR46457">
    <property type="entry name" value="DNA REPAIR PROTEIN RAD51 HOMOLOG 4"/>
    <property type="match status" value="1"/>
</dbReference>
<dbReference type="GO" id="GO:0016787">
    <property type="term" value="F:hydrolase activity"/>
    <property type="evidence" value="ECO:0007669"/>
    <property type="project" value="UniProtKB-KW"/>
</dbReference>
<feature type="non-terminal residue" evidence="4">
    <location>
        <position position="1"/>
    </location>
</feature>
<accession>A0AAD6YTQ5</accession>
<dbReference type="GO" id="GO:0005815">
    <property type="term" value="C:microtubule organizing center"/>
    <property type="evidence" value="ECO:0007669"/>
    <property type="project" value="TreeGrafter"/>
</dbReference>
<comment type="subcellular location">
    <subcellularLocation>
        <location evidence="1">Nucleus</location>
    </subcellularLocation>
</comment>
<evidence type="ECO:0000259" key="3">
    <source>
        <dbReference type="PROSITE" id="PS50162"/>
    </source>
</evidence>
<dbReference type="GO" id="GO:0007131">
    <property type="term" value="P:reciprocal meiotic recombination"/>
    <property type="evidence" value="ECO:0007669"/>
    <property type="project" value="TreeGrafter"/>
</dbReference>
<dbReference type="AlphaFoldDB" id="A0AAD6YTQ5"/>
<dbReference type="GO" id="GO:0000724">
    <property type="term" value="P:double-strand break repair via homologous recombination"/>
    <property type="evidence" value="ECO:0007669"/>
    <property type="project" value="TreeGrafter"/>
</dbReference>
<dbReference type="GO" id="GO:0042148">
    <property type="term" value="P:DNA strand invasion"/>
    <property type="evidence" value="ECO:0007669"/>
    <property type="project" value="TreeGrafter"/>
</dbReference>
<organism evidence="4 5">
    <name type="scientific">Mycena pura</name>
    <dbReference type="NCBI Taxonomy" id="153505"/>
    <lineage>
        <taxon>Eukaryota</taxon>
        <taxon>Fungi</taxon>
        <taxon>Dikarya</taxon>
        <taxon>Basidiomycota</taxon>
        <taxon>Agaricomycotina</taxon>
        <taxon>Agaricomycetes</taxon>
        <taxon>Agaricomycetidae</taxon>
        <taxon>Agaricales</taxon>
        <taxon>Marasmiineae</taxon>
        <taxon>Mycenaceae</taxon>
        <taxon>Mycena</taxon>
    </lineage>
</organism>
<comment type="caution">
    <text evidence="4">The sequence shown here is derived from an EMBL/GenBank/DDBJ whole genome shotgun (WGS) entry which is preliminary data.</text>
</comment>
<feature type="domain" description="RecA family profile 1" evidence="3">
    <location>
        <begin position="81"/>
        <end position="249"/>
    </location>
</feature>
<dbReference type="GO" id="GO:0033063">
    <property type="term" value="C:Rad51B-Rad51C-Rad51D-XRCC2 complex"/>
    <property type="evidence" value="ECO:0007669"/>
    <property type="project" value="TreeGrafter"/>
</dbReference>
<dbReference type="PROSITE" id="PS50162">
    <property type="entry name" value="RECA_2"/>
    <property type="match status" value="1"/>
</dbReference>
<sequence>MRLAALPDLPSNLVSGLEQCGIRTEADLLFSGSTLDVFRRLPAETTTLKELAKLMALVAEAASAPGQSAAALVEADVESDCNNDFLSGLPQLDQALSGLTAPRRLIEVSGNKGSGKTSLLLRLVLHHLVFRPQSSVLWVDTTVDFSVVRAGEILDSFGIPGASTALERLQVCQAFEVDTVFQVLEDMSTWCISHPTKIRAVVVDSVTSLLGPLLSPVSSQGHAIMTGFMRQLRVLAQTYCITVFVVNNSAAFTPLVPGSASNNPNIRKPALGPSFTFMTDATLWLALCRETAYAEAGALAVEETECTKHVVQVYRSKITASKPLCTFKMRRGIILLETEG</sequence>
<dbReference type="GO" id="GO:0000723">
    <property type="term" value="P:telomere maintenance"/>
    <property type="evidence" value="ECO:0007669"/>
    <property type="project" value="TreeGrafter"/>
</dbReference>
<dbReference type="GO" id="GO:0003697">
    <property type="term" value="F:single-stranded DNA binding"/>
    <property type="evidence" value="ECO:0007669"/>
    <property type="project" value="TreeGrafter"/>
</dbReference>
<dbReference type="InterPro" id="IPR013632">
    <property type="entry name" value="Rad51_C"/>
</dbReference>
<dbReference type="PANTHER" id="PTHR46457:SF1">
    <property type="entry name" value="DNA REPAIR PROTEIN RAD51 HOMOLOG 4"/>
    <property type="match status" value="1"/>
</dbReference>
<dbReference type="Gene3D" id="3.40.50.300">
    <property type="entry name" value="P-loop containing nucleotide triphosphate hydrolases"/>
    <property type="match status" value="1"/>
</dbReference>
<evidence type="ECO:0000313" key="5">
    <source>
        <dbReference type="Proteomes" id="UP001219525"/>
    </source>
</evidence>
<dbReference type="InterPro" id="IPR051988">
    <property type="entry name" value="HRR_RAD51_Paralog"/>
</dbReference>
<evidence type="ECO:0000256" key="1">
    <source>
        <dbReference type="ARBA" id="ARBA00004123"/>
    </source>
</evidence>
<protein>
    <submittedName>
        <fullName evidence="4">P-loop containing nucleoside triphosphate hydrolase protein</fullName>
    </submittedName>
</protein>
<dbReference type="Pfam" id="PF08423">
    <property type="entry name" value="Rad51"/>
    <property type="match status" value="1"/>
</dbReference>
<dbReference type="GO" id="GO:0000400">
    <property type="term" value="F:four-way junction DNA binding"/>
    <property type="evidence" value="ECO:0007669"/>
    <property type="project" value="TreeGrafter"/>
</dbReference>
<dbReference type="GO" id="GO:0005657">
    <property type="term" value="C:replication fork"/>
    <property type="evidence" value="ECO:0007669"/>
    <property type="project" value="TreeGrafter"/>
</dbReference>
<gene>
    <name evidence="4" type="ORF">GGX14DRAFT_415984</name>
</gene>
<dbReference type="InterPro" id="IPR020588">
    <property type="entry name" value="RecA_ATP-bd"/>
</dbReference>
<reference evidence="4" key="1">
    <citation type="submission" date="2023-03" db="EMBL/GenBank/DDBJ databases">
        <title>Massive genome expansion in bonnet fungi (Mycena s.s.) driven by repeated elements and novel gene families across ecological guilds.</title>
        <authorList>
            <consortium name="Lawrence Berkeley National Laboratory"/>
            <person name="Harder C.B."/>
            <person name="Miyauchi S."/>
            <person name="Viragh M."/>
            <person name="Kuo A."/>
            <person name="Thoen E."/>
            <person name="Andreopoulos B."/>
            <person name="Lu D."/>
            <person name="Skrede I."/>
            <person name="Drula E."/>
            <person name="Henrissat B."/>
            <person name="Morin E."/>
            <person name="Kohler A."/>
            <person name="Barry K."/>
            <person name="LaButti K."/>
            <person name="Morin E."/>
            <person name="Salamov A."/>
            <person name="Lipzen A."/>
            <person name="Mereny Z."/>
            <person name="Hegedus B."/>
            <person name="Baldrian P."/>
            <person name="Stursova M."/>
            <person name="Weitz H."/>
            <person name="Taylor A."/>
            <person name="Grigoriev I.V."/>
            <person name="Nagy L.G."/>
            <person name="Martin F."/>
            <person name="Kauserud H."/>
        </authorList>
    </citation>
    <scope>NUCLEOTIDE SEQUENCE</scope>
    <source>
        <strain evidence="4">9144</strain>
    </source>
</reference>
<dbReference type="Proteomes" id="UP001219525">
    <property type="component" value="Unassembled WGS sequence"/>
</dbReference>
<dbReference type="InterPro" id="IPR027417">
    <property type="entry name" value="P-loop_NTPase"/>
</dbReference>
<keyword evidence="5" id="KW-1185">Reference proteome</keyword>
<dbReference type="EMBL" id="JARJCW010000002">
    <property type="protein sequence ID" value="KAJ7228957.1"/>
    <property type="molecule type" value="Genomic_DNA"/>
</dbReference>
<name>A0AAD6YTQ5_9AGAR</name>
<dbReference type="GO" id="GO:0140664">
    <property type="term" value="F:ATP-dependent DNA damage sensor activity"/>
    <property type="evidence" value="ECO:0007669"/>
    <property type="project" value="InterPro"/>
</dbReference>
<proteinExistence type="predicted"/>